<dbReference type="AlphaFoldDB" id="A0A518GWJ1"/>
<feature type="region of interest" description="Disordered" evidence="1">
    <location>
        <begin position="121"/>
        <end position="193"/>
    </location>
</feature>
<feature type="compositionally biased region" description="Pro residues" evidence="1">
    <location>
        <begin position="226"/>
        <end position="235"/>
    </location>
</feature>
<evidence type="ECO:0000256" key="1">
    <source>
        <dbReference type="SAM" id="MobiDB-lite"/>
    </source>
</evidence>
<gene>
    <name evidence="2" type="ORF">ElP_07630</name>
</gene>
<feature type="region of interest" description="Disordered" evidence="1">
    <location>
        <begin position="1"/>
        <end position="107"/>
    </location>
</feature>
<dbReference type="Proteomes" id="UP000317835">
    <property type="component" value="Chromosome"/>
</dbReference>
<proteinExistence type="predicted"/>
<reference evidence="2 3" key="1">
    <citation type="submission" date="2019-02" db="EMBL/GenBank/DDBJ databases">
        <title>Deep-cultivation of Planctomycetes and their phenomic and genomic characterization uncovers novel biology.</title>
        <authorList>
            <person name="Wiegand S."/>
            <person name="Jogler M."/>
            <person name="Boedeker C."/>
            <person name="Pinto D."/>
            <person name="Vollmers J."/>
            <person name="Rivas-Marin E."/>
            <person name="Kohn T."/>
            <person name="Peeters S.H."/>
            <person name="Heuer A."/>
            <person name="Rast P."/>
            <person name="Oberbeckmann S."/>
            <person name="Bunk B."/>
            <person name="Jeske O."/>
            <person name="Meyerdierks A."/>
            <person name="Storesund J.E."/>
            <person name="Kallscheuer N."/>
            <person name="Luecker S."/>
            <person name="Lage O.M."/>
            <person name="Pohl T."/>
            <person name="Merkel B.J."/>
            <person name="Hornburger P."/>
            <person name="Mueller R.-W."/>
            <person name="Bruemmer F."/>
            <person name="Labrenz M."/>
            <person name="Spormann A.M."/>
            <person name="Op den Camp H."/>
            <person name="Overmann J."/>
            <person name="Amann R."/>
            <person name="Jetten M.S.M."/>
            <person name="Mascher T."/>
            <person name="Medema M.H."/>
            <person name="Devos D.P."/>
            <person name="Kaster A.-K."/>
            <person name="Ovreas L."/>
            <person name="Rohde M."/>
            <person name="Galperin M.Y."/>
            <person name="Jogler C."/>
        </authorList>
    </citation>
    <scope>NUCLEOTIDE SEQUENCE [LARGE SCALE GENOMIC DNA]</scope>
    <source>
        <strain evidence="2 3">ElP</strain>
    </source>
</reference>
<feature type="compositionally biased region" description="Basic and acidic residues" evidence="1">
    <location>
        <begin position="1"/>
        <end position="13"/>
    </location>
</feature>
<protein>
    <submittedName>
        <fullName evidence="2">Uncharacterized protein</fullName>
    </submittedName>
</protein>
<accession>A0A518GWJ1</accession>
<sequence length="266" mass="28111">MTGTRPGHDDIDVPTRPTPGPGRPASTPRGRPRRLRPGFGLGRASRIRAPLGVEARGRSGRPGGDRPRSFSIEPASGDRHPAPVSRAGLAPDPPWGRYGANPFRASGDRLDSVETVHGERVCGGRTLGQVGTRFGAPTRSRPASARQVPAPRLALGDDDRLRRSGGRGRKPSPRGPGHQSGAPRRSEPISGAGVARSFWHKVLRFLRLRRLFVVGGPGAVWRTGPDPVPPGPATPPRRGWGGRVSDPSVDAGQGRREIGIAGGWPG</sequence>
<feature type="region of interest" description="Disordered" evidence="1">
    <location>
        <begin position="221"/>
        <end position="266"/>
    </location>
</feature>
<dbReference type="EMBL" id="CP036426">
    <property type="protein sequence ID" value="QDV32921.1"/>
    <property type="molecule type" value="Genomic_DNA"/>
</dbReference>
<evidence type="ECO:0000313" key="2">
    <source>
        <dbReference type="EMBL" id="QDV32921.1"/>
    </source>
</evidence>
<name>A0A518GWJ1_9BACT</name>
<feature type="compositionally biased region" description="Basic residues" evidence="1">
    <location>
        <begin position="163"/>
        <end position="172"/>
    </location>
</feature>
<dbReference type="KEGG" id="tpla:ElP_07630"/>
<keyword evidence="3" id="KW-1185">Reference proteome</keyword>
<organism evidence="2 3">
    <name type="scientific">Tautonia plasticadhaerens</name>
    <dbReference type="NCBI Taxonomy" id="2527974"/>
    <lineage>
        <taxon>Bacteria</taxon>
        <taxon>Pseudomonadati</taxon>
        <taxon>Planctomycetota</taxon>
        <taxon>Planctomycetia</taxon>
        <taxon>Isosphaerales</taxon>
        <taxon>Isosphaeraceae</taxon>
        <taxon>Tautonia</taxon>
    </lineage>
</organism>
<evidence type="ECO:0000313" key="3">
    <source>
        <dbReference type="Proteomes" id="UP000317835"/>
    </source>
</evidence>